<evidence type="ECO:0000256" key="2">
    <source>
        <dbReference type="SAM" id="SignalP"/>
    </source>
</evidence>
<proteinExistence type="inferred from homology"/>
<comment type="similarity">
    <text evidence="1">Belongs to the TolB family.</text>
</comment>
<evidence type="ECO:0000313" key="3">
    <source>
        <dbReference type="EMBL" id="MCK7593391.1"/>
    </source>
</evidence>
<keyword evidence="4" id="KW-1185">Reference proteome</keyword>
<dbReference type="Pfam" id="PF07676">
    <property type="entry name" value="PD40"/>
    <property type="match status" value="1"/>
</dbReference>
<protein>
    <recommendedName>
        <fullName evidence="5">WD40-like Beta Propeller Repeat</fullName>
    </recommendedName>
</protein>
<dbReference type="InterPro" id="IPR011659">
    <property type="entry name" value="WD40"/>
</dbReference>
<dbReference type="PANTHER" id="PTHR36842">
    <property type="entry name" value="PROTEIN TOLB HOMOLOG"/>
    <property type="match status" value="1"/>
</dbReference>
<keyword evidence="2" id="KW-0732">Signal</keyword>
<accession>A0ABT0GFS5</accession>
<evidence type="ECO:0008006" key="5">
    <source>
        <dbReference type="Google" id="ProtNLM"/>
    </source>
</evidence>
<dbReference type="RefSeq" id="WP_248206844.1">
    <property type="nucleotide sequence ID" value="NZ_JALNMH010000004.1"/>
</dbReference>
<sequence length="630" mass="66231">MGVIRSRLQCLFALALLLASMDVDAQRRSVRIDQGTWLAEQAFTSCPDISAQQAFVIRDGVRFVGPQTASNQPLRDFAGCQLPSPPYNGETFESVDVPDDAVIGLMGRNLDGAATAIRYNFPFAGGDMLSDGSYQWMFFDFAGGLRLVGLYGLLQGGTPQPLGSDVFIAEDGGTLWRGDVDGHQGEYFCFAGGAYIGRWNGTANDPGSACLARVLGRPRLAQIVSRDRFARPVAGGHERPALSGDARLVAFESSSSAIRNEDFNNHNDVFLFDRGIGQVQLLSRNGNGEAANDESGEPDVAPDGSHVVFASSATNLPGIGALGRRAIVLRDLSTGALEALNGGALFAGLACNDPSLGDSAHTVAFSCTQTGGVGSYQHYLGVVVRSPLPGRTFRYTLGSYPIGGPFFDAPPPTEADVSRDGTRIAFVSDKDLTTQGTAFDRSNVFRLDVASEIPVLASLASDGALGDGDSDQPSISSDGCRIAFRSAAGNLVAGDLNGATDIFVRDLCLGTTQRASLRDDGSATDADSARPSISADGRFVAFETGDSQLKVQAGMSGTVLAVRDLQQGRTRALSIALGDGESYTQFALQPALSGDGRQIALLSASDNIADHLLVMRGPIQDPPVFGDGFE</sequence>
<dbReference type="SUPFAM" id="SSF69304">
    <property type="entry name" value="Tricorn protease N-terminal domain"/>
    <property type="match status" value="1"/>
</dbReference>
<organism evidence="3 4">
    <name type="scientific">Pseudomarimonas salicorniae</name>
    <dbReference type="NCBI Taxonomy" id="2933270"/>
    <lineage>
        <taxon>Bacteria</taxon>
        <taxon>Pseudomonadati</taxon>
        <taxon>Pseudomonadota</taxon>
        <taxon>Gammaproteobacteria</taxon>
        <taxon>Lysobacterales</taxon>
        <taxon>Lysobacteraceae</taxon>
        <taxon>Pseudomarimonas</taxon>
    </lineage>
</organism>
<name>A0ABT0GFS5_9GAMM</name>
<dbReference type="SUPFAM" id="SSF82171">
    <property type="entry name" value="DPP6 N-terminal domain-like"/>
    <property type="match status" value="1"/>
</dbReference>
<gene>
    <name evidence="3" type="ORF">M0G41_06890</name>
</gene>
<dbReference type="InterPro" id="IPR011042">
    <property type="entry name" value="6-blade_b-propeller_TolB-like"/>
</dbReference>
<dbReference type="EMBL" id="JALNMH010000004">
    <property type="protein sequence ID" value="MCK7593391.1"/>
    <property type="molecule type" value="Genomic_DNA"/>
</dbReference>
<feature type="signal peptide" evidence="2">
    <location>
        <begin position="1"/>
        <end position="25"/>
    </location>
</feature>
<evidence type="ECO:0000256" key="1">
    <source>
        <dbReference type="ARBA" id="ARBA00009820"/>
    </source>
</evidence>
<evidence type="ECO:0000313" key="4">
    <source>
        <dbReference type="Proteomes" id="UP001431449"/>
    </source>
</evidence>
<dbReference type="Gene3D" id="2.120.10.30">
    <property type="entry name" value="TolB, C-terminal domain"/>
    <property type="match status" value="2"/>
</dbReference>
<reference evidence="3" key="1">
    <citation type="submission" date="2022-04" db="EMBL/GenBank/DDBJ databases">
        <title>Lysobacter sp. CAU 1642 isolated from sea sand.</title>
        <authorList>
            <person name="Kim W."/>
        </authorList>
    </citation>
    <scope>NUCLEOTIDE SEQUENCE</scope>
    <source>
        <strain evidence="3">CAU 1642</strain>
    </source>
</reference>
<comment type="caution">
    <text evidence="3">The sequence shown here is derived from an EMBL/GenBank/DDBJ whole genome shotgun (WGS) entry which is preliminary data.</text>
</comment>
<dbReference type="Proteomes" id="UP001431449">
    <property type="component" value="Unassembled WGS sequence"/>
</dbReference>
<feature type="chain" id="PRO_5047489534" description="WD40-like Beta Propeller Repeat" evidence="2">
    <location>
        <begin position="26"/>
        <end position="630"/>
    </location>
</feature>